<evidence type="ECO:0000256" key="1">
    <source>
        <dbReference type="ARBA" id="ARBA00004123"/>
    </source>
</evidence>
<dbReference type="AlphaFoldDB" id="A0A7R9M785"/>
<keyword evidence="6" id="KW-0805">Transcription regulation</keyword>
<feature type="domain" description="C2H2-type" evidence="12">
    <location>
        <begin position="323"/>
        <end position="352"/>
    </location>
</feature>
<dbReference type="FunFam" id="3.30.160.60:FF:000176">
    <property type="entry name" value="zinc finger protein 70"/>
    <property type="match status" value="1"/>
</dbReference>
<keyword evidence="8" id="KW-0804">Transcription</keyword>
<evidence type="ECO:0000256" key="4">
    <source>
        <dbReference type="ARBA" id="ARBA00022771"/>
    </source>
</evidence>
<dbReference type="InterPro" id="IPR036236">
    <property type="entry name" value="Znf_C2H2_sf"/>
</dbReference>
<feature type="domain" description="C2H2-type" evidence="12">
    <location>
        <begin position="353"/>
        <end position="381"/>
    </location>
</feature>
<feature type="compositionally biased region" description="Acidic residues" evidence="11">
    <location>
        <begin position="190"/>
        <end position="211"/>
    </location>
</feature>
<evidence type="ECO:0000256" key="6">
    <source>
        <dbReference type="ARBA" id="ARBA00023015"/>
    </source>
</evidence>
<dbReference type="Pfam" id="PF00096">
    <property type="entry name" value="zf-C2H2"/>
    <property type="match status" value="2"/>
</dbReference>
<evidence type="ECO:0000313" key="14">
    <source>
        <dbReference type="Proteomes" id="UP000728032"/>
    </source>
</evidence>
<evidence type="ECO:0000256" key="9">
    <source>
        <dbReference type="ARBA" id="ARBA00023242"/>
    </source>
</evidence>
<evidence type="ECO:0000256" key="3">
    <source>
        <dbReference type="ARBA" id="ARBA00022737"/>
    </source>
</evidence>
<keyword evidence="9" id="KW-0539">Nucleus</keyword>
<dbReference type="GO" id="GO:0005634">
    <property type="term" value="C:nucleus"/>
    <property type="evidence" value="ECO:0007669"/>
    <property type="project" value="UniProtKB-SubCell"/>
</dbReference>
<dbReference type="PANTHER" id="PTHR24384">
    <property type="entry name" value="FINGER PUTATIVE TRANSCRIPTION FACTOR FAMILY-RELATED"/>
    <property type="match status" value="1"/>
</dbReference>
<evidence type="ECO:0000256" key="2">
    <source>
        <dbReference type="ARBA" id="ARBA00022723"/>
    </source>
</evidence>
<evidence type="ECO:0000256" key="8">
    <source>
        <dbReference type="ARBA" id="ARBA00023163"/>
    </source>
</evidence>
<dbReference type="PROSITE" id="PS50157">
    <property type="entry name" value="ZINC_FINGER_C2H2_2"/>
    <property type="match status" value="5"/>
</dbReference>
<feature type="domain" description="C2H2-type" evidence="12">
    <location>
        <begin position="56"/>
        <end position="83"/>
    </location>
</feature>
<keyword evidence="3" id="KW-0677">Repeat</keyword>
<evidence type="ECO:0000259" key="12">
    <source>
        <dbReference type="PROSITE" id="PS50157"/>
    </source>
</evidence>
<feature type="compositionally biased region" description="Basic residues" evidence="11">
    <location>
        <begin position="290"/>
        <end position="301"/>
    </location>
</feature>
<dbReference type="InterPro" id="IPR013087">
    <property type="entry name" value="Znf_C2H2_type"/>
</dbReference>
<reference evidence="13" key="1">
    <citation type="submission" date="2020-11" db="EMBL/GenBank/DDBJ databases">
        <authorList>
            <person name="Tran Van P."/>
        </authorList>
    </citation>
    <scope>NUCLEOTIDE SEQUENCE</scope>
</reference>
<dbReference type="SMART" id="SM00355">
    <property type="entry name" value="ZnF_C2H2"/>
    <property type="match status" value="5"/>
</dbReference>
<proteinExistence type="predicted"/>
<feature type="region of interest" description="Disordered" evidence="11">
    <location>
        <begin position="171"/>
        <end position="305"/>
    </location>
</feature>
<comment type="subcellular location">
    <subcellularLocation>
        <location evidence="1">Nucleus</location>
    </subcellularLocation>
</comment>
<keyword evidence="7" id="KW-0238">DNA-binding</keyword>
<dbReference type="Proteomes" id="UP000728032">
    <property type="component" value="Unassembled WGS sequence"/>
</dbReference>
<evidence type="ECO:0000313" key="13">
    <source>
        <dbReference type="EMBL" id="CAD7654898.1"/>
    </source>
</evidence>
<feature type="compositionally biased region" description="Acidic residues" evidence="11">
    <location>
        <begin position="219"/>
        <end position="249"/>
    </location>
</feature>
<dbReference type="PROSITE" id="PS00028">
    <property type="entry name" value="ZINC_FINGER_C2H2_1"/>
    <property type="match status" value="3"/>
</dbReference>
<dbReference type="GO" id="GO:0000981">
    <property type="term" value="F:DNA-binding transcription factor activity, RNA polymerase II-specific"/>
    <property type="evidence" value="ECO:0007669"/>
    <property type="project" value="TreeGrafter"/>
</dbReference>
<evidence type="ECO:0000256" key="11">
    <source>
        <dbReference type="SAM" id="MobiDB-lite"/>
    </source>
</evidence>
<dbReference type="Gene3D" id="3.30.160.60">
    <property type="entry name" value="Classic Zinc Finger"/>
    <property type="match status" value="4"/>
</dbReference>
<evidence type="ECO:0000256" key="10">
    <source>
        <dbReference type="PROSITE-ProRule" id="PRU00042"/>
    </source>
</evidence>
<accession>A0A7R9M785</accession>
<sequence>MISADSSKISLRMIGASVAKAPGVYTCQTCNALFTCLDYYQQHRRNHAECNGIKLLTCSHCPYSSDNSFHYNWHIMSHTGKPPHRCQVCSKPQLQTVSTSPIKHEPIGPIMDSISDDEPSACVMTGKRSVATATTDDLLLSNMQSTQQSSCRMSSKGIMTSLSDHTNNFYNLKTIDPSDLMDNKYTNSSGDEEEEEDEDEEEEDEEEEEVVNNERNGDNDSEADDDDEEDEEEESDEDDDEEEQEDEDFSVSASLETIVPNVINNNNNNSNSNKRVKTSEQTGSDGNTKPRGRGKGNRKSRVNAFFDGIDGSGTGVEGIRRKFHCSHCGNGKSFKTKSHLQRHILTHTGEKPYHCNRCGSKFNQSSSLRNHIIAIHTKEYPHYCPTCGKGFLMPALLQKHLATSHRNK</sequence>
<evidence type="ECO:0000256" key="5">
    <source>
        <dbReference type="ARBA" id="ARBA00022833"/>
    </source>
</evidence>
<feature type="domain" description="C2H2-type" evidence="12">
    <location>
        <begin position="25"/>
        <end position="48"/>
    </location>
</feature>
<dbReference type="InterPro" id="IPR050752">
    <property type="entry name" value="C2H2-ZF_domain"/>
</dbReference>
<gene>
    <name evidence="13" type="ORF">ONB1V03_LOCUS11543</name>
</gene>
<feature type="domain" description="C2H2-type" evidence="12">
    <location>
        <begin position="382"/>
        <end position="408"/>
    </location>
</feature>
<dbReference type="OrthoDB" id="6507558at2759"/>
<dbReference type="SUPFAM" id="SSF57667">
    <property type="entry name" value="beta-beta-alpha zinc fingers"/>
    <property type="match status" value="2"/>
</dbReference>
<dbReference type="FunFam" id="3.30.160.60:FF:000145">
    <property type="entry name" value="Zinc finger protein 574"/>
    <property type="match status" value="1"/>
</dbReference>
<dbReference type="EMBL" id="CAJPVJ010008684">
    <property type="protein sequence ID" value="CAG2172085.1"/>
    <property type="molecule type" value="Genomic_DNA"/>
</dbReference>
<keyword evidence="5" id="KW-0862">Zinc</keyword>
<keyword evidence="14" id="KW-1185">Reference proteome</keyword>
<dbReference type="PANTHER" id="PTHR24384:SF189">
    <property type="entry name" value="C2H2-TYPE DOMAIN-CONTAINING PROTEIN-RELATED"/>
    <property type="match status" value="1"/>
</dbReference>
<feature type="compositionally biased region" description="Low complexity" evidence="11">
    <location>
        <begin position="264"/>
        <end position="273"/>
    </location>
</feature>
<organism evidence="13">
    <name type="scientific">Oppiella nova</name>
    <dbReference type="NCBI Taxonomy" id="334625"/>
    <lineage>
        <taxon>Eukaryota</taxon>
        <taxon>Metazoa</taxon>
        <taxon>Ecdysozoa</taxon>
        <taxon>Arthropoda</taxon>
        <taxon>Chelicerata</taxon>
        <taxon>Arachnida</taxon>
        <taxon>Acari</taxon>
        <taxon>Acariformes</taxon>
        <taxon>Sarcoptiformes</taxon>
        <taxon>Oribatida</taxon>
        <taxon>Brachypylina</taxon>
        <taxon>Oppioidea</taxon>
        <taxon>Oppiidae</taxon>
        <taxon>Oppiella</taxon>
    </lineage>
</organism>
<dbReference type="EMBL" id="OC923509">
    <property type="protein sequence ID" value="CAD7654898.1"/>
    <property type="molecule type" value="Genomic_DNA"/>
</dbReference>
<protein>
    <recommendedName>
        <fullName evidence="12">C2H2-type domain-containing protein</fullName>
    </recommendedName>
</protein>
<evidence type="ECO:0000256" key="7">
    <source>
        <dbReference type="ARBA" id="ARBA00023125"/>
    </source>
</evidence>
<keyword evidence="4 10" id="KW-0863">Zinc-finger</keyword>
<dbReference type="GO" id="GO:0000978">
    <property type="term" value="F:RNA polymerase II cis-regulatory region sequence-specific DNA binding"/>
    <property type="evidence" value="ECO:0007669"/>
    <property type="project" value="TreeGrafter"/>
</dbReference>
<dbReference type="GO" id="GO:0008270">
    <property type="term" value="F:zinc ion binding"/>
    <property type="evidence" value="ECO:0007669"/>
    <property type="project" value="UniProtKB-KW"/>
</dbReference>
<name>A0A7R9M785_9ACAR</name>
<keyword evidence="2" id="KW-0479">Metal-binding</keyword>